<dbReference type="InterPro" id="IPR002398">
    <property type="entry name" value="Pept_C14"/>
</dbReference>
<feature type="domain" description="Caspase family p10" evidence="10">
    <location>
        <begin position="302"/>
        <end position="382"/>
    </location>
</feature>
<evidence type="ECO:0000259" key="11">
    <source>
        <dbReference type="PROSITE" id="PS50208"/>
    </source>
</evidence>
<dbReference type="InterPro" id="IPR011029">
    <property type="entry name" value="DEATH-like_dom_sf"/>
</dbReference>
<feature type="active site" evidence="7">
    <location>
        <position position="260"/>
    </location>
</feature>
<evidence type="ECO:0000313" key="13">
    <source>
        <dbReference type="Proteomes" id="UP000639338"/>
    </source>
</evidence>
<keyword evidence="6" id="KW-0865">Zymogen</keyword>
<dbReference type="PANTHER" id="PTHR47901">
    <property type="entry name" value="CASPASE RECRUITMENT DOMAIN-CONTAINING PROTEIN 18"/>
    <property type="match status" value="1"/>
</dbReference>
<evidence type="ECO:0000256" key="1">
    <source>
        <dbReference type="ARBA" id="ARBA00010134"/>
    </source>
</evidence>
<name>A0A834Y0Z2_APHGI</name>
<dbReference type="AlphaFoldDB" id="A0A834Y0Z2"/>
<dbReference type="Gene3D" id="3.40.50.1460">
    <property type="match status" value="1"/>
</dbReference>
<dbReference type="InterPro" id="IPR015917">
    <property type="entry name" value="Pept_C14A"/>
</dbReference>
<feature type="region of interest" description="Disordered" evidence="9">
    <location>
        <begin position="54"/>
        <end position="73"/>
    </location>
</feature>
<dbReference type="Gene3D" id="1.10.533.10">
    <property type="entry name" value="Death Domain, Fas"/>
    <property type="match status" value="1"/>
</dbReference>
<protein>
    <submittedName>
        <fullName evidence="12">Uncharacterized protein</fullName>
    </submittedName>
</protein>
<dbReference type="Proteomes" id="UP000639338">
    <property type="component" value="Unassembled WGS sequence"/>
</dbReference>
<dbReference type="PIRSF" id="PIRSF038001">
    <property type="entry name" value="Caspase_ICE"/>
    <property type="match status" value="1"/>
</dbReference>
<keyword evidence="13" id="KW-1185">Reference proteome</keyword>
<dbReference type="EMBL" id="JACMRX010000002">
    <property type="protein sequence ID" value="KAF7994576.1"/>
    <property type="molecule type" value="Genomic_DNA"/>
</dbReference>
<dbReference type="OrthoDB" id="6097640at2759"/>
<reference evidence="12 13" key="1">
    <citation type="submission" date="2020-08" db="EMBL/GenBank/DDBJ databases">
        <title>Aphidius gifuensis genome sequencing and assembly.</title>
        <authorList>
            <person name="Du Z."/>
        </authorList>
    </citation>
    <scope>NUCLEOTIDE SEQUENCE [LARGE SCALE GENOMIC DNA]</scope>
    <source>
        <strain evidence="12">YNYX2018</strain>
        <tissue evidence="12">Adults</tissue>
    </source>
</reference>
<dbReference type="InterPro" id="IPR001309">
    <property type="entry name" value="Pept_C14_p20"/>
</dbReference>
<dbReference type="PANTHER" id="PTHR47901:SF8">
    <property type="entry name" value="CASPASE-3"/>
    <property type="match status" value="1"/>
</dbReference>
<dbReference type="GO" id="GO:0006915">
    <property type="term" value="P:apoptotic process"/>
    <property type="evidence" value="ECO:0007669"/>
    <property type="project" value="UniProtKB-KW"/>
</dbReference>
<keyword evidence="3" id="KW-0053">Apoptosis</keyword>
<evidence type="ECO:0000256" key="8">
    <source>
        <dbReference type="RuleBase" id="RU003971"/>
    </source>
</evidence>
<keyword evidence="4" id="KW-0378">Hydrolase</keyword>
<dbReference type="InterPro" id="IPR029030">
    <property type="entry name" value="Caspase-like_dom_sf"/>
</dbReference>
<evidence type="ECO:0000256" key="7">
    <source>
        <dbReference type="PIRSR" id="PIRSR038001-1"/>
    </source>
</evidence>
<dbReference type="CDD" id="cd01671">
    <property type="entry name" value="CARD"/>
    <property type="match status" value="1"/>
</dbReference>
<feature type="domain" description="Caspase family p20" evidence="11">
    <location>
        <begin position="129"/>
        <end position="264"/>
    </location>
</feature>
<evidence type="ECO:0000256" key="5">
    <source>
        <dbReference type="ARBA" id="ARBA00022807"/>
    </source>
</evidence>
<keyword evidence="5" id="KW-0788">Thiol protease</keyword>
<dbReference type="Pfam" id="PF00656">
    <property type="entry name" value="Peptidase_C14"/>
    <property type="match status" value="1"/>
</dbReference>
<evidence type="ECO:0000256" key="3">
    <source>
        <dbReference type="ARBA" id="ARBA00022703"/>
    </source>
</evidence>
<dbReference type="SUPFAM" id="SSF52129">
    <property type="entry name" value="Caspase-like"/>
    <property type="match status" value="1"/>
</dbReference>
<dbReference type="InterPro" id="IPR011600">
    <property type="entry name" value="Pept_C14_caspase"/>
</dbReference>
<proteinExistence type="inferred from homology"/>
<evidence type="ECO:0000313" key="12">
    <source>
        <dbReference type="EMBL" id="KAF7994576.1"/>
    </source>
</evidence>
<dbReference type="PROSITE" id="PS50208">
    <property type="entry name" value="CASPASE_P20"/>
    <property type="match status" value="1"/>
</dbReference>
<evidence type="ECO:0000256" key="2">
    <source>
        <dbReference type="ARBA" id="ARBA00022670"/>
    </source>
</evidence>
<dbReference type="SMART" id="SM00115">
    <property type="entry name" value="CASc"/>
    <property type="match status" value="1"/>
</dbReference>
<evidence type="ECO:0000256" key="9">
    <source>
        <dbReference type="SAM" id="MobiDB-lite"/>
    </source>
</evidence>
<dbReference type="GO" id="GO:0006508">
    <property type="term" value="P:proteolysis"/>
    <property type="evidence" value="ECO:0007669"/>
    <property type="project" value="UniProtKB-KW"/>
</dbReference>
<dbReference type="InterPro" id="IPR002138">
    <property type="entry name" value="Pept_C14_p10"/>
</dbReference>
<organism evidence="12 13">
    <name type="scientific">Aphidius gifuensis</name>
    <name type="common">Parasitoid wasp</name>
    <dbReference type="NCBI Taxonomy" id="684658"/>
    <lineage>
        <taxon>Eukaryota</taxon>
        <taxon>Metazoa</taxon>
        <taxon>Ecdysozoa</taxon>
        <taxon>Arthropoda</taxon>
        <taxon>Hexapoda</taxon>
        <taxon>Insecta</taxon>
        <taxon>Pterygota</taxon>
        <taxon>Neoptera</taxon>
        <taxon>Endopterygota</taxon>
        <taxon>Hymenoptera</taxon>
        <taxon>Apocrita</taxon>
        <taxon>Ichneumonoidea</taxon>
        <taxon>Braconidae</taxon>
        <taxon>Aphidiinae</taxon>
        <taxon>Aphidius</taxon>
    </lineage>
</organism>
<accession>A0A834Y0Z2</accession>
<dbReference type="GO" id="GO:0004197">
    <property type="term" value="F:cysteine-type endopeptidase activity"/>
    <property type="evidence" value="ECO:0007669"/>
    <property type="project" value="InterPro"/>
</dbReference>
<dbReference type="PROSITE" id="PS50207">
    <property type="entry name" value="CASPASE_P10"/>
    <property type="match status" value="1"/>
</dbReference>
<dbReference type="PRINTS" id="PR00376">
    <property type="entry name" value="IL1BCENZYME"/>
</dbReference>
<evidence type="ECO:0000259" key="10">
    <source>
        <dbReference type="PROSITE" id="PS50207"/>
    </source>
</evidence>
<feature type="active site" evidence="7">
    <location>
        <position position="205"/>
    </location>
</feature>
<evidence type="ECO:0000256" key="6">
    <source>
        <dbReference type="ARBA" id="ARBA00023145"/>
    </source>
</evidence>
<sequence>MKITTRGPHAFSKFVNILKKTGYKDLANLLEEKTAIPTATTTASFMSLRDNKNNIAANNNNNSNNNSNYSASSPGDDIDNLDFTLAQLENINDFDLQNELGPLKVVVEKTTKFEDHPSILSVYPMCSNPRGLVLIIRLTDYVHEPLRNGSEHDEKNLKDLFEQMGFKTICKSNLTGDQIHDEIRTFSQNPDLNYVDSCFVIISGHGSRNKYVEESYISGIDSHVNNRNGNVYWSEIISYFSHDKCEALRNKPKVFIFQSCRGQEEQMIVKGINNDENIQSINDRNCFHDESELIFDSDNYRDILIASATIPNFVSYRDGVTGSWFITTICYVFMKYANTYHIRKLFILIDNRKQVSRPAREKIKHQTLIVENIGFKQMYINPGLFQSE</sequence>
<comment type="similarity">
    <text evidence="1 8">Belongs to the peptidase C14A family.</text>
</comment>
<evidence type="ECO:0000256" key="4">
    <source>
        <dbReference type="ARBA" id="ARBA00022801"/>
    </source>
</evidence>
<gene>
    <name evidence="12" type="ORF">HCN44_004048</name>
</gene>
<comment type="caution">
    <text evidence="12">The sequence shown here is derived from an EMBL/GenBank/DDBJ whole genome shotgun (WGS) entry which is preliminary data.</text>
</comment>
<keyword evidence="2" id="KW-0645">Protease</keyword>